<dbReference type="EMBL" id="CP013110">
    <property type="protein sequence ID" value="APG94407.1"/>
    <property type="molecule type" value="Genomic_DNA"/>
</dbReference>
<geneLocation type="plasmid" evidence="2 3">
    <name>C</name>
</geneLocation>
<keyword evidence="2" id="KW-0614">Plasmid</keyword>
<reference evidence="2 3" key="1">
    <citation type="submission" date="2015-10" db="EMBL/GenBank/DDBJ databases">
        <title>Genomic differences between typical nodule nitrogen-fixing rhizobial strains and those coming from bean seeds.</title>
        <authorList>
            <person name="Peralta H."/>
            <person name="Aguilar-Vera A."/>
            <person name="Diaz R."/>
            <person name="Mora Y."/>
            <person name="Martinez-Batallar G."/>
            <person name="Salazar E."/>
            <person name="Vargas-Lagunas C."/>
            <person name="Encarnacion S."/>
            <person name="Girard L."/>
            <person name="Mora J."/>
        </authorList>
    </citation>
    <scope>NUCLEOTIDE SEQUENCE [LARGE SCALE GENOMIC DNA]</scope>
    <source>
        <strain evidence="2 3">CFNEI 73</strain>
        <plasmid evidence="2 3">C</plasmid>
    </source>
</reference>
<accession>A0A1L3LWD0</accession>
<feature type="region of interest" description="Disordered" evidence="1">
    <location>
        <begin position="1"/>
        <end position="20"/>
    </location>
</feature>
<dbReference type="AlphaFoldDB" id="A0A1L3LWD0"/>
<feature type="compositionally biased region" description="Polar residues" evidence="1">
    <location>
        <begin position="43"/>
        <end position="62"/>
    </location>
</feature>
<feature type="compositionally biased region" description="Basic and acidic residues" evidence="1">
    <location>
        <begin position="1"/>
        <end position="11"/>
    </location>
</feature>
<name>A0A1L3LWD0_9HYPH</name>
<evidence type="ECO:0000313" key="2">
    <source>
        <dbReference type="EMBL" id="APG94407.1"/>
    </source>
</evidence>
<evidence type="ECO:0000313" key="3">
    <source>
        <dbReference type="Proteomes" id="UP000182306"/>
    </source>
</evidence>
<proteinExistence type="predicted"/>
<organism evidence="2 3">
    <name type="scientific">Sinorhizobium americanum</name>
    <dbReference type="NCBI Taxonomy" id="194963"/>
    <lineage>
        <taxon>Bacteria</taxon>
        <taxon>Pseudomonadati</taxon>
        <taxon>Pseudomonadota</taxon>
        <taxon>Alphaproteobacteria</taxon>
        <taxon>Hyphomicrobiales</taxon>
        <taxon>Rhizobiaceae</taxon>
        <taxon>Sinorhizobium/Ensifer group</taxon>
        <taxon>Sinorhizobium</taxon>
    </lineage>
</organism>
<dbReference type="Proteomes" id="UP000182306">
    <property type="component" value="Plasmid C"/>
</dbReference>
<evidence type="ECO:0000256" key="1">
    <source>
        <dbReference type="SAM" id="MobiDB-lite"/>
    </source>
</evidence>
<feature type="region of interest" description="Disordered" evidence="1">
    <location>
        <begin position="43"/>
        <end position="108"/>
    </location>
</feature>
<gene>
    <name evidence="2" type="ORF">SAMCFNEI73_pC0688</name>
</gene>
<dbReference type="KEGG" id="same:SAMCFNEI73_pC0688"/>
<sequence length="126" mass="12623">MMQMNEAERSTTSKWSDPVRNALFSDASGTSLRSQDEIKGNWSKLTAEQQNQIKQDCNTMQTASAAGAGSASGNASGSAAGTTPQVSGETTASTTTGSTSSGSAAGTAATGGAMTIAQLCTMVNAM</sequence>
<protein>
    <submittedName>
        <fullName evidence="2">Uncharacterized protein</fullName>
    </submittedName>
</protein>
<keyword evidence="3" id="KW-1185">Reference proteome</keyword>
<feature type="compositionally biased region" description="Low complexity" evidence="1">
    <location>
        <begin position="63"/>
        <end position="108"/>
    </location>
</feature>